<evidence type="ECO:0000256" key="1">
    <source>
        <dbReference type="SAM" id="MobiDB-lite"/>
    </source>
</evidence>
<dbReference type="RefSeq" id="XP_007402009.1">
    <property type="nucleotide sequence ID" value="XM_007401947.1"/>
</dbReference>
<dbReference type="InParanoid" id="K5VS49"/>
<dbReference type="Proteomes" id="UP000008370">
    <property type="component" value="Unassembled WGS sequence"/>
</dbReference>
<evidence type="ECO:0000313" key="3">
    <source>
        <dbReference type="Proteomes" id="UP000008370"/>
    </source>
</evidence>
<dbReference type="HOGENOM" id="CLU_1571199_0_0_1"/>
<dbReference type="KEGG" id="pco:PHACADRAFT_201640"/>
<gene>
    <name evidence="2" type="ORF">PHACADRAFT_201640</name>
</gene>
<organism evidence="2 3">
    <name type="scientific">Phanerochaete carnosa (strain HHB-10118-sp)</name>
    <name type="common">White-rot fungus</name>
    <name type="synonym">Peniophora carnosa</name>
    <dbReference type="NCBI Taxonomy" id="650164"/>
    <lineage>
        <taxon>Eukaryota</taxon>
        <taxon>Fungi</taxon>
        <taxon>Dikarya</taxon>
        <taxon>Basidiomycota</taxon>
        <taxon>Agaricomycotina</taxon>
        <taxon>Agaricomycetes</taxon>
        <taxon>Polyporales</taxon>
        <taxon>Phanerochaetaceae</taxon>
        <taxon>Phanerochaete</taxon>
    </lineage>
</organism>
<sequence>MTEEAPDNGEDIPLTSASIGAVVTPKLIGKINYKMFSCMTNKFGIICNNWPLEQFSCPGSINSMPELVVLRSAFESGATSFCKLSAEELEAWRKEQFDQLVTERNTIEQKTAKPRVTPLSPITSPSAASTDDMPSVAASVAPPPMLATTISAPPPVPATTTAVPSLLRRH</sequence>
<feature type="compositionally biased region" description="Polar residues" evidence="1">
    <location>
        <begin position="120"/>
        <end position="129"/>
    </location>
</feature>
<accession>K5VS49</accession>
<dbReference type="OrthoDB" id="2730500at2759"/>
<name>K5VS49_PHACS</name>
<evidence type="ECO:0000313" key="2">
    <source>
        <dbReference type="EMBL" id="EKM49384.1"/>
    </source>
</evidence>
<dbReference type="EMBL" id="JH930481">
    <property type="protein sequence ID" value="EKM49384.1"/>
    <property type="molecule type" value="Genomic_DNA"/>
</dbReference>
<proteinExistence type="predicted"/>
<reference evidence="2 3" key="1">
    <citation type="journal article" date="2012" name="BMC Genomics">
        <title>Comparative genomics of the white-rot fungi, Phanerochaete carnosa and P. chrysosporium, to elucidate the genetic basis of the distinct wood types they colonize.</title>
        <authorList>
            <person name="Suzuki H."/>
            <person name="MacDonald J."/>
            <person name="Syed K."/>
            <person name="Salamov A."/>
            <person name="Hori C."/>
            <person name="Aerts A."/>
            <person name="Henrissat B."/>
            <person name="Wiebenga A."/>
            <person name="vanKuyk P.A."/>
            <person name="Barry K."/>
            <person name="Lindquist E."/>
            <person name="LaButti K."/>
            <person name="Lapidus A."/>
            <person name="Lucas S."/>
            <person name="Coutinho P."/>
            <person name="Gong Y."/>
            <person name="Samejima M."/>
            <person name="Mahadevan R."/>
            <person name="Abou-Zaid M."/>
            <person name="de Vries R.P."/>
            <person name="Igarashi K."/>
            <person name="Yadav J.S."/>
            <person name="Grigoriev I.V."/>
            <person name="Master E.R."/>
        </authorList>
    </citation>
    <scope>NUCLEOTIDE SEQUENCE [LARGE SCALE GENOMIC DNA]</scope>
    <source>
        <strain evidence="2 3">HHB-10118-sp</strain>
    </source>
</reference>
<dbReference type="GeneID" id="18911634"/>
<protein>
    <submittedName>
        <fullName evidence="2">Uncharacterized protein</fullName>
    </submittedName>
</protein>
<keyword evidence="3" id="KW-1185">Reference proteome</keyword>
<dbReference type="AlphaFoldDB" id="K5VS49"/>
<feature type="compositionally biased region" description="Low complexity" evidence="1">
    <location>
        <begin position="158"/>
        <end position="170"/>
    </location>
</feature>
<feature type="region of interest" description="Disordered" evidence="1">
    <location>
        <begin position="106"/>
        <end position="170"/>
    </location>
</feature>